<sequence>MPGLLNEVHTESNVIAAMRDGVLLASDVYRPAEAGAPIDAAFPVLLQRTPYSKTRPDLVQEAMFFTSHGYVTVVQDCRARYESEGEFTKYIDEGEDGFDTLAWLAQQPWHGGKVGTYGLSYSAHTQAAAACLNPPNLGCMWLDSGGFSNAFLNACRNGGAFELRQLTWAYKEAVESRKANALPKTIKAALEAQDIFGWFNRLPWKKGHSPLQWTPDYEDYLLDIWTRENFDNYWKQIGLCAEEYYDVFSDVPQVHMSAWYDPYSRTATDNFLALSSAKKGPVTLLMGPWTHGARTLTHSGNVDFGEQATIDNNLAEDFNHLRLRFFDRWLKDEQNGLEDDAPVKLFVMGGGSGRTNSQQRLDHGGRWRNEDEWPLARAVETPFYLHPGGGLSTQLPESPSSPDEYLFDPNNPVPTVGGNISSGQPVMAPGGFDQRESEKFVGSKQPYLPLASRPDVLVFQTELLAEDTEITGPVSVQLWISSSAVDTDFTAKLIDVYPPSEDYPEGYALNLTDGILRVKFRDSWERTELMTPGEVYQVELNLLPISNLFVEGHRIRLDISSSNFPRFDVNGNTGKNPGTSAVRITALNSVYHDNNRPSYALLPVIPTS</sequence>
<reference evidence="3" key="1">
    <citation type="submission" date="2015-10" db="EMBL/GenBank/DDBJ databases">
        <authorList>
            <person name="Gilbert D.G."/>
        </authorList>
    </citation>
    <scope>NUCLEOTIDE SEQUENCE</scope>
</reference>
<dbReference type="Pfam" id="PF02129">
    <property type="entry name" value="Peptidase_S15"/>
    <property type="match status" value="1"/>
</dbReference>
<evidence type="ECO:0000256" key="1">
    <source>
        <dbReference type="ARBA" id="ARBA00022801"/>
    </source>
</evidence>
<dbReference type="InterPro" id="IPR008979">
    <property type="entry name" value="Galactose-bd-like_sf"/>
</dbReference>
<evidence type="ECO:0000313" key="3">
    <source>
        <dbReference type="EMBL" id="CUV04970.1"/>
    </source>
</evidence>
<protein>
    <submittedName>
        <fullName evidence="3">Hydrolase, CocE/NonD family</fullName>
    </submittedName>
</protein>
<dbReference type="PANTHER" id="PTHR43056:SF10">
    <property type="entry name" value="COCE_NOND FAMILY, PUTATIVE (AFU_ORTHOLOGUE AFUA_7G00600)-RELATED"/>
    <property type="match status" value="1"/>
</dbReference>
<dbReference type="Gene3D" id="1.10.3020.10">
    <property type="entry name" value="alpha-amino acid ester hydrolase ( Helical cap domain)"/>
    <property type="match status" value="1"/>
</dbReference>
<dbReference type="SMART" id="SM00939">
    <property type="entry name" value="PepX_C"/>
    <property type="match status" value="1"/>
</dbReference>
<proteinExistence type="predicted"/>
<dbReference type="PANTHER" id="PTHR43056">
    <property type="entry name" value="PEPTIDASE S9 PROLYL OLIGOPEPTIDASE"/>
    <property type="match status" value="1"/>
</dbReference>
<dbReference type="Pfam" id="PF08530">
    <property type="entry name" value="PepX_C"/>
    <property type="match status" value="1"/>
</dbReference>
<dbReference type="SUPFAM" id="SSF53474">
    <property type="entry name" value="alpha/beta-Hydrolases"/>
    <property type="match status" value="1"/>
</dbReference>
<dbReference type="SUPFAM" id="SSF49785">
    <property type="entry name" value="Galactose-binding domain-like"/>
    <property type="match status" value="1"/>
</dbReference>
<dbReference type="InterPro" id="IPR050585">
    <property type="entry name" value="Xaa-Pro_dipeptidyl-ppase/CocE"/>
</dbReference>
<feature type="domain" description="Xaa-Pro dipeptidyl-peptidase C-terminal" evidence="2">
    <location>
        <begin position="323"/>
        <end position="601"/>
    </location>
</feature>
<dbReference type="InterPro" id="IPR029058">
    <property type="entry name" value="AB_hydrolase_fold"/>
</dbReference>
<organism evidence="3">
    <name type="scientific">hydrothermal vent metagenome</name>
    <dbReference type="NCBI Taxonomy" id="652676"/>
    <lineage>
        <taxon>unclassified sequences</taxon>
        <taxon>metagenomes</taxon>
        <taxon>ecological metagenomes</taxon>
    </lineage>
</organism>
<dbReference type="InterPro" id="IPR013736">
    <property type="entry name" value="Xaa-Pro_dipept_C"/>
</dbReference>
<accession>A0A160VG40</accession>
<dbReference type="InterPro" id="IPR005674">
    <property type="entry name" value="CocE/Ser_esterase"/>
</dbReference>
<keyword evidence="1 3" id="KW-0378">Hydrolase</keyword>
<dbReference type="EMBL" id="FAXA01000246">
    <property type="protein sequence ID" value="CUV04970.1"/>
    <property type="molecule type" value="Genomic_DNA"/>
</dbReference>
<dbReference type="NCBIfam" id="TIGR00976">
    <property type="entry name" value="CocE_NonD"/>
    <property type="match status" value="1"/>
</dbReference>
<dbReference type="InterPro" id="IPR000383">
    <property type="entry name" value="Xaa-Pro-like_dom"/>
</dbReference>
<dbReference type="Gene3D" id="3.40.50.1820">
    <property type="entry name" value="alpha/beta hydrolase"/>
    <property type="match status" value="1"/>
</dbReference>
<evidence type="ECO:0000259" key="2">
    <source>
        <dbReference type="SMART" id="SM00939"/>
    </source>
</evidence>
<name>A0A160VG40_9ZZZZ</name>
<gene>
    <name evidence="3" type="ORF">MGWOODY_Clf797</name>
</gene>
<dbReference type="AlphaFoldDB" id="A0A160VG40"/>
<dbReference type="Gene3D" id="2.60.120.260">
    <property type="entry name" value="Galactose-binding domain-like"/>
    <property type="match status" value="1"/>
</dbReference>
<dbReference type="GO" id="GO:0008239">
    <property type="term" value="F:dipeptidyl-peptidase activity"/>
    <property type="evidence" value="ECO:0007669"/>
    <property type="project" value="InterPro"/>
</dbReference>